<dbReference type="EC" id="2.7.1.39" evidence="2"/>
<dbReference type="InterPro" id="IPR002575">
    <property type="entry name" value="Aminoglycoside_PTrfase"/>
</dbReference>
<evidence type="ECO:0000313" key="3">
    <source>
        <dbReference type="Proteomes" id="UP000580856"/>
    </source>
</evidence>
<protein>
    <submittedName>
        <fullName evidence="2">Homoserine kinase type II</fullName>
        <ecNumber evidence="2">2.7.1.39</ecNumber>
    </submittedName>
</protein>
<proteinExistence type="predicted"/>
<organism evidence="2 3">
    <name type="scientific">Desulfobaculum xiamenense</name>
    <dbReference type="NCBI Taxonomy" id="995050"/>
    <lineage>
        <taxon>Bacteria</taxon>
        <taxon>Pseudomonadati</taxon>
        <taxon>Thermodesulfobacteriota</taxon>
        <taxon>Desulfovibrionia</taxon>
        <taxon>Desulfovibrionales</taxon>
        <taxon>Desulfovibrionaceae</taxon>
        <taxon>Desulfobaculum</taxon>
    </lineage>
</organism>
<dbReference type="RefSeq" id="WP_167939665.1">
    <property type="nucleotide sequence ID" value="NZ_JAATJA010000001.1"/>
</dbReference>
<keyword evidence="2" id="KW-0808">Transferase</keyword>
<reference evidence="2 3" key="1">
    <citation type="submission" date="2020-03" db="EMBL/GenBank/DDBJ databases">
        <title>Genomic Encyclopedia of Type Strains, Phase IV (KMG-IV): sequencing the most valuable type-strain genomes for metagenomic binning, comparative biology and taxonomic classification.</title>
        <authorList>
            <person name="Goeker M."/>
        </authorList>
    </citation>
    <scope>NUCLEOTIDE SEQUENCE [LARGE SCALE GENOMIC DNA]</scope>
    <source>
        <strain evidence="2 3">DSM 24233</strain>
    </source>
</reference>
<dbReference type="AlphaFoldDB" id="A0A846QM77"/>
<keyword evidence="3" id="KW-1185">Reference proteome</keyword>
<name>A0A846QM77_9BACT</name>
<dbReference type="Pfam" id="PF01636">
    <property type="entry name" value="APH"/>
    <property type="match status" value="1"/>
</dbReference>
<keyword evidence="2" id="KW-0418">Kinase</keyword>
<accession>A0A846QM77</accession>
<dbReference type="InterPro" id="IPR011009">
    <property type="entry name" value="Kinase-like_dom_sf"/>
</dbReference>
<sequence>MVMDAQALAAPLSDFGLELGRVRADLPLAGSPERCGWRRVVEDTGGRLWVLERLNPGQGPRRERIAAMLRAVADAGCAGVVAPIPGREGRAVVAAQGYDWQVTPFVLGDPLPRPEYIADGERGRALAAFLGDFKRCGLHVPCPADDAPFSLAGYISDLSGTVARLRPDVAAALAPVRGALDELVSDYATAPMALGHGDFHPLNVIWGGPGVRVVVDWEFSGLRPELYDAANCIGCVGSEDPAYLTRGLVAAFVDGLWAEGVLTADNARWLHPLVLGLRMAWLSEWLRRRDGEMLEMELEYMRIIHEGRAQLEAAWGIRR</sequence>
<dbReference type="SUPFAM" id="SSF56112">
    <property type="entry name" value="Protein kinase-like (PK-like)"/>
    <property type="match status" value="1"/>
</dbReference>
<comment type="caution">
    <text evidence="2">The sequence shown here is derived from an EMBL/GenBank/DDBJ whole genome shotgun (WGS) entry which is preliminary data.</text>
</comment>
<dbReference type="Proteomes" id="UP000580856">
    <property type="component" value="Unassembled WGS sequence"/>
</dbReference>
<dbReference type="GO" id="GO:0004413">
    <property type="term" value="F:homoserine kinase activity"/>
    <property type="evidence" value="ECO:0007669"/>
    <property type="project" value="UniProtKB-EC"/>
</dbReference>
<gene>
    <name evidence="2" type="ORF">GGQ74_000175</name>
</gene>
<feature type="domain" description="Aminoglycoside phosphotransferase" evidence="1">
    <location>
        <begin position="41"/>
        <end position="254"/>
    </location>
</feature>
<evidence type="ECO:0000259" key="1">
    <source>
        <dbReference type="Pfam" id="PF01636"/>
    </source>
</evidence>
<dbReference type="Gene3D" id="3.90.1200.10">
    <property type="match status" value="1"/>
</dbReference>
<evidence type="ECO:0000313" key="2">
    <source>
        <dbReference type="EMBL" id="NJB66535.1"/>
    </source>
</evidence>
<dbReference type="EMBL" id="JAATJA010000001">
    <property type="protein sequence ID" value="NJB66535.1"/>
    <property type="molecule type" value="Genomic_DNA"/>
</dbReference>